<name>A0A0G1ZP23_9BACT</name>
<dbReference type="InterPro" id="IPR012902">
    <property type="entry name" value="N_methyl_site"/>
</dbReference>
<evidence type="ECO:0000313" key="3">
    <source>
        <dbReference type="Proteomes" id="UP000034201"/>
    </source>
</evidence>
<evidence type="ECO:0000313" key="2">
    <source>
        <dbReference type="EMBL" id="KKW21159.1"/>
    </source>
</evidence>
<evidence type="ECO:0000256" key="1">
    <source>
        <dbReference type="SAM" id="Phobius"/>
    </source>
</evidence>
<dbReference type="AlphaFoldDB" id="A0A0G1ZP23"/>
<keyword evidence="1" id="KW-0812">Transmembrane</keyword>
<protein>
    <submittedName>
        <fullName evidence="2">Uncharacterized protein</fullName>
    </submittedName>
</protein>
<keyword evidence="1" id="KW-1133">Transmembrane helix</keyword>
<accession>A0A0G1ZP23</accession>
<dbReference type="Pfam" id="PF07963">
    <property type="entry name" value="N_methyl"/>
    <property type="match status" value="1"/>
</dbReference>
<gene>
    <name evidence="2" type="ORF">UY61_C0013G0008</name>
</gene>
<dbReference type="Proteomes" id="UP000034201">
    <property type="component" value="Unassembled WGS sequence"/>
</dbReference>
<reference evidence="2 3" key="1">
    <citation type="journal article" date="2015" name="Nature">
        <title>rRNA introns, odd ribosomes, and small enigmatic genomes across a large radiation of phyla.</title>
        <authorList>
            <person name="Brown C.T."/>
            <person name="Hug L.A."/>
            <person name="Thomas B.C."/>
            <person name="Sharon I."/>
            <person name="Castelle C.J."/>
            <person name="Singh A."/>
            <person name="Wilkins M.J."/>
            <person name="Williams K.H."/>
            <person name="Banfield J.F."/>
        </authorList>
    </citation>
    <scope>NUCLEOTIDE SEQUENCE [LARGE SCALE GENOMIC DNA]</scope>
</reference>
<comment type="caution">
    <text evidence="2">The sequence shown here is derived from an EMBL/GenBank/DDBJ whole genome shotgun (WGS) entry which is preliminary data.</text>
</comment>
<sequence>MKKNSGFTLIETLVYLGLFSILIGGALVAAFGIFESNGRNQTKAMVQEEGQFLAAKIDWVLSGVRSVDAPPASSPGSLLSVTKYGGGTVEVSLAGTDMRIQRNAGPVRTLNNSNVKVSGVAFTHMYSGAENPESVEARFRVSARTPGGVDFTEDFFTVKYVRR</sequence>
<feature type="transmembrane region" description="Helical" evidence="1">
    <location>
        <begin position="12"/>
        <end position="34"/>
    </location>
</feature>
<keyword evidence="1" id="KW-0472">Membrane</keyword>
<dbReference type="EMBL" id="LCQQ01000013">
    <property type="protein sequence ID" value="KKW21159.1"/>
    <property type="molecule type" value="Genomic_DNA"/>
</dbReference>
<organism evidence="2 3">
    <name type="scientific">Candidatus Adlerbacteria bacterium GW2011_GWC1_50_9</name>
    <dbReference type="NCBI Taxonomy" id="1618608"/>
    <lineage>
        <taxon>Bacteria</taxon>
        <taxon>Candidatus Adleribacteriota</taxon>
    </lineage>
</organism>
<proteinExistence type="predicted"/>